<dbReference type="SUPFAM" id="SSF89447">
    <property type="entry name" value="AbrB/MazE/MraZ-like"/>
    <property type="match status" value="1"/>
</dbReference>
<dbReference type="InterPro" id="IPR038619">
    <property type="entry name" value="MraZ_sf"/>
</dbReference>
<comment type="subcellular location">
    <subcellularLocation>
        <location evidence="7">Cytoplasm</location>
        <location evidence="7">Nucleoid</location>
    </subcellularLocation>
</comment>
<keyword evidence="5 7" id="KW-0238">DNA-binding</keyword>
<evidence type="ECO:0000313" key="9">
    <source>
        <dbReference type="EMBL" id="BCS88345.1"/>
    </source>
</evidence>
<evidence type="ECO:0000313" key="10">
    <source>
        <dbReference type="Proteomes" id="UP001053296"/>
    </source>
</evidence>
<evidence type="ECO:0000256" key="6">
    <source>
        <dbReference type="ARBA" id="ARBA00023163"/>
    </source>
</evidence>
<evidence type="ECO:0000256" key="2">
    <source>
        <dbReference type="ARBA" id="ARBA00022490"/>
    </source>
</evidence>
<dbReference type="PANTHER" id="PTHR34701">
    <property type="entry name" value="TRANSCRIPTIONAL REGULATOR MRAZ"/>
    <property type="match status" value="1"/>
</dbReference>
<keyword evidence="3" id="KW-0677">Repeat</keyword>
<evidence type="ECO:0000259" key="8">
    <source>
        <dbReference type="PROSITE" id="PS51740"/>
    </source>
</evidence>
<dbReference type="EMBL" id="AP024485">
    <property type="protein sequence ID" value="BCS88345.1"/>
    <property type="molecule type" value="Genomic_DNA"/>
</dbReference>
<dbReference type="RefSeq" id="WP_229595922.1">
    <property type="nucleotide sequence ID" value="NZ_AP024485.1"/>
</dbReference>
<comment type="similarity">
    <text evidence="7">Belongs to the MraZ family.</text>
</comment>
<organism evidence="9 10">
    <name type="scientific">Pseudodesulfovibrio sediminis</name>
    <dbReference type="NCBI Taxonomy" id="2810563"/>
    <lineage>
        <taxon>Bacteria</taxon>
        <taxon>Pseudomonadati</taxon>
        <taxon>Thermodesulfobacteriota</taxon>
        <taxon>Desulfovibrionia</taxon>
        <taxon>Desulfovibrionales</taxon>
        <taxon>Desulfovibrionaceae</taxon>
    </lineage>
</organism>
<name>A0ABN6ESZ6_9BACT</name>
<dbReference type="HAMAP" id="MF_01008">
    <property type="entry name" value="MraZ"/>
    <property type="match status" value="1"/>
</dbReference>
<dbReference type="Proteomes" id="UP001053296">
    <property type="component" value="Chromosome"/>
</dbReference>
<protein>
    <recommendedName>
        <fullName evidence="1 7">Transcriptional regulator MraZ</fullName>
    </recommendedName>
</protein>
<evidence type="ECO:0000256" key="4">
    <source>
        <dbReference type="ARBA" id="ARBA00023015"/>
    </source>
</evidence>
<feature type="domain" description="SpoVT-AbrB" evidence="8">
    <location>
        <begin position="6"/>
        <end position="52"/>
    </location>
</feature>
<keyword evidence="10" id="KW-1185">Reference proteome</keyword>
<keyword evidence="2 7" id="KW-0963">Cytoplasm</keyword>
<dbReference type="PROSITE" id="PS51740">
    <property type="entry name" value="SPOVT_ABRB"/>
    <property type="match status" value="1"/>
</dbReference>
<gene>
    <name evidence="7 9" type="primary">mraZ</name>
    <name evidence="9" type="ORF">PSDVSF_15870</name>
</gene>
<sequence>MLFFGHAHRSLDDKGRLILPPEFRDVIRENVPEGYVVLTIYGNQVIGITPSQWDHAVKEFMSVKAPDNDLEEEMLLFFSCYTKAPVSKQGRIAIPADLRKSGGLEGNVTVLGAGRKFVIRPEDGFDNLLNRKRDISRQLAENNLDLKI</sequence>
<keyword evidence="6 7" id="KW-0804">Transcription</keyword>
<dbReference type="InterPro" id="IPR003444">
    <property type="entry name" value="MraZ"/>
</dbReference>
<accession>A0ABN6ESZ6</accession>
<proteinExistence type="inferred from homology"/>
<dbReference type="Gene3D" id="3.40.1550.20">
    <property type="entry name" value="Transcriptional regulator MraZ domain"/>
    <property type="match status" value="1"/>
</dbReference>
<evidence type="ECO:0000256" key="3">
    <source>
        <dbReference type="ARBA" id="ARBA00022737"/>
    </source>
</evidence>
<dbReference type="InterPro" id="IPR020603">
    <property type="entry name" value="MraZ_dom"/>
</dbReference>
<reference evidence="9" key="1">
    <citation type="journal article" date="2022" name="Arch. Microbiol.">
        <title>Pseudodesulfovibrio sediminis sp. nov., a mesophilic and neutrophilic sulfate-reducing bacterium isolated from sediment of a brackish lake.</title>
        <authorList>
            <person name="Takahashi A."/>
            <person name="Kojima H."/>
            <person name="Watanabe M."/>
            <person name="Fukui M."/>
        </authorList>
    </citation>
    <scope>NUCLEOTIDE SEQUENCE</scope>
    <source>
        <strain evidence="9">SF6</strain>
    </source>
</reference>
<evidence type="ECO:0000256" key="7">
    <source>
        <dbReference type="HAMAP-Rule" id="MF_01008"/>
    </source>
</evidence>
<dbReference type="Pfam" id="PF02381">
    <property type="entry name" value="MraZ"/>
    <property type="match status" value="2"/>
</dbReference>
<dbReference type="InterPro" id="IPR037914">
    <property type="entry name" value="SpoVT-AbrB_sf"/>
</dbReference>
<keyword evidence="4 7" id="KW-0805">Transcription regulation</keyword>
<evidence type="ECO:0000256" key="5">
    <source>
        <dbReference type="ARBA" id="ARBA00023125"/>
    </source>
</evidence>
<dbReference type="CDD" id="cd16320">
    <property type="entry name" value="MraZ_N"/>
    <property type="match status" value="1"/>
</dbReference>
<evidence type="ECO:0000256" key="1">
    <source>
        <dbReference type="ARBA" id="ARBA00013860"/>
    </source>
</evidence>
<dbReference type="InterPro" id="IPR035642">
    <property type="entry name" value="MraZ_N"/>
</dbReference>
<comment type="subunit">
    <text evidence="7">Forms oligomers.</text>
</comment>
<dbReference type="InterPro" id="IPR007159">
    <property type="entry name" value="SpoVT-AbrB_dom"/>
</dbReference>
<dbReference type="PANTHER" id="PTHR34701:SF1">
    <property type="entry name" value="TRANSCRIPTIONAL REGULATOR MRAZ"/>
    <property type="match status" value="1"/>
</dbReference>